<proteinExistence type="inferred from homology"/>
<reference evidence="8 9" key="1">
    <citation type="journal article" date="2021" name="DNA Res.">
        <title>Genome analysis of Candida subhashii reveals its hybrid nature and dual mitochondrial genome conformations.</title>
        <authorList>
            <person name="Mixao V."/>
            <person name="Hegedusova E."/>
            <person name="Saus E."/>
            <person name="Pryszcz L.P."/>
            <person name="Cillingova A."/>
            <person name="Nosek J."/>
            <person name="Gabaldon T."/>
        </authorList>
    </citation>
    <scope>NUCLEOTIDE SEQUENCE [LARGE SCALE GENOMIC DNA]</scope>
    <source>
        <strain evidence="8 9">CBS 10753</strain>
    </source>
</reference>
<evidence type="ECO:0000256" key="3">
    <source>
        <dbReference type="ARBA" id="ARBA00005459"/>
    </source>
</evidence>
<evidence type="ECO:0000256" key="4">
    <source>
        <dbReference type="ARBA" id="ARBA00021625"/>
    </source>
</evidence>
<dbReference type="EMBL" id="JAGSYN010000049">
    <property type="protein sequence ID" value="KAG7665560.1"/>
    <property type="molecule type" value="Genomic_DNA"/>
</dbReference>
<keyword evidence="6" id="KW-0539">Nucleus</keyword>
<comment type="similarity">
    <text evidence="3">Belongs to the DIF1/spd1 family.</text>
</comment>
<evidence type="ECO:0000256" key="7">
    <source>
        <dbReference type="SAM" id="MobiDB-lite"/>
    </source>
</evidence>
<keyword evidence="9" id="KW-1185">Reference proteome</keyword>
<feature type="compositionally biased region" description="Low complexity" evidence="7">
    <location>
        <begin position="16"/>
        <end position="28"/>
    </location>
</feature>
<comment type="subcellular location">
    <subcellularLocation>
        <location evidence="2">Cytoplasm</location>
    </subcellularLocation>
    <subcellularLocation>
        <location evidence="1">Nucleus</location>
    </subcellularLocation>
</comment>
<dbReference type="GO" id="GO:1990846">
    <property type="term" value="F:ribonucleoside-diphosphate reductase inhibitor activity"/>
    <property type="evidence" value="ECO:0007669"/>
    <property type="project" value="TreeGrafter"/>
</dbReference>
<dbReference type="GO" id="GO:0005634">
    <property type="term" value="C:nucleus"/>
    <property type="evidence" value="ECO:0007669"/>
    <property type="project" value="UniProtKB-SubCell"/>
</dbReference>
<dbReference type="OrthoDB" id="4072855at2759"/>
<evidence type="ECO:0000313" key="8">
    <source>
        <dbReference type="EMBL" id="KAG7665560.1"/>
    </source>
</evidence>
<sequence length="142" mass="15928">MSSQPRIKRQMNNGMQIQSNNQTEQQQNPDIAKLATIGMRIRKAVSEGYNVPDSSQFSGNFRRVPLPNNISAPPSLTNDGSTVGSTSSLEEWDSYYKINNAPLQTLPEFNGGIKRKFDDSMDAKDVSIFQAKYGDLKFNEEF</sequence>
<evidence type="ECO:0000256" key="5">
    <source>
        <dbReference type="ARBA" id="ARBA00022490"/>
    </source>
</evidence>
<comment type="caution">
    <text evidence="8">The sequence shown here is derived from an EMBL/GenBank/DDBJ whole genome shotgun (WGS) entry which is preliminary data.</text>
</comment>
<dbReference type="Proteomes" id="UP000694255">
    <property type="component" value="Unassembled WGS sequence"/>
</dbReference>
<evidence type="ECO:0000256" key="1">
    <source>
        <dbReference type="ARBA" id="ARBA00004123"/>
    </source>
</evidence>
<dbReference type="AlphaFoldDB" id="A0A8J5R5M5"/>
<feature type="region of interest" description="Disordered" evidence="7">
    <location>
        <begin position="54"/>
        <end position="87"/>
    </location>
</feature>
<organism evidence="8 9">
    <name type="scientific">[Candida] subhashii</name>
    <dbReference type="NCBI Taxonomy" id="561895"/>
    <lineage>
        <taxon>Eukaryota</taxon>
        <taxon>Fungi</taxon>
        <taxon>Dikarya</taxon>
        <taxon>Ascomycota</taxon>
        <taxon>Saccharomycotina</taxon>
        <taxon>Pichiomycetes</taxon>
        <taxon>Debaryomycetaceae</taxon>
        <taxon>Spathaspora</taxon>
    </lineage>
</organism>
<evidence type="ECO:0000256" key="2">
    <source>
        <dbReference type="ARBA" id="ARBA00004496"/>
    </source>
</evidence>
<feature type="region of interest" description="Disordered" evidence="7">
    <location>
        <begin position="1"/>
        <end position="29"/>
    </location>
</feature>
<evidence type="ECO:0000313" key="9">
    <source>
        <dbReference type="Proteomes" id="UP000694255"/>
    </source>
</evidence>
<feature type="compositionally biased region" description="Polar residues" evidence="7">
    <location>
        <begin position="1"/>
        <end position="15"/>
    </location>
</feature>
<dbReference type="Pfam" id="PF08591">
    <property type="entry name" value="RNR_inhib"/>
    <property type="match status" value="1"/>
</dbReference>
<dbReference type="RefSeq" id="XP_049265792.1">
    <property type="nucleotide sequence ID" value="XM_049410693.1"/>
</dbReference>
<evidence type="ECO:0000256" key="6">
    <source>
        <dbReference type="ARBA" id="ARBA00023242"/>
    </source>
</evidence>
<dbReference type="GO" id="GO:0005737">
    <property type="term" value="C:cytoplasm"/>
    <property type="evidence" value="ECO:0007669"/>
    <property type="project" value="UniProtKB-SubCell"/>
</dbReference>
<feature type="compositionally biased region" description="Polar residues" evidence="7">
    <location>
        <begin position="68"/>
        <end position="87"/>
    </location>
</feature>
<gene>
    <name evidence="8" type="ORF">J8A68_000962</name>
</gene>
<dbReference type="PANTHER" id="PTHR28081:SF1">
    <property type="entry name" value="DAMAGE-REGULATED IMPORT FACILITATOR 1"/>
    <property type="match status" value="1"/>
</dbReference>
<keyword evidence="5" id="KW-0963">Cytoplasm</keyword>
<dbReference type="InterPro" id="IPR013900">
    <property type="entry name" value="RNR_inhibitor"/>
</dbReference>
<protein>
    <recommendedName>
        <fullName evidence="4">Damage-regulated import facilitator 1</fullName>
    </recommendedName>
</protein>
<accession>A0A8J5R5M5</accession>
<dbReference type="PANTHER" id="PTHR28081">
    <property type="entry name" value="DAMAGE-REGULATED IMPORT FACILITATOR 1-RELATED"/>
    <property type="match status" value="1"/>
</dbReference>
<dbReference type="GeneID" id="73467763"/>
<dbReference type="GO" id="GO:0008104">
    <property type="term" value="P:intracellular protein localization"/>
    <property type="evidence" value="ECO:0007669"/>
    <property type="project" value="TreeGrafter"/>
</dbReference>
<name>A0A8J5R5M5_9ASCO</name>